<dbReference type="Proteomes" id="UP000325558">
    <property type="component" value="Unassembled WGS sequence"/>
</dbReference>
<protein>
    <submittedName>
        <fullName evidence="2">Uncharacterized protein</fullName>
    </submittedName>
</protein>
<name>A0A5N6YA51_9EURO</name>
<feature type="transmembrane region" description="Helical" evidence="1">
    <location>
        <begin position="12"/>
        <end position="39"/>
    </location>
</feature>
<accession>A0A5N6YA51</accession>
<keyword evidence="1" id="KW-1133">Transmembrane helix</keyword>
<evidence type="ECO:0000256" key="1">
    <source>
        <dbReference type="SAM" id="Phobius"/>
    </source>
</evidence>
<keyword evidence="1" id="KW-0812">Transmembrane</keyword>
<proteinExistence type="predicted"/>
<sequence>MPRFNDALSYYLHSAHMCICMYACMSMVTFHLSGVMILYECSCWLHYAIGTS</sequence>
<dbReference type="EMBL" id="ML737135">
    <property type="protein sequence ID" value="KAE8342365.1"/>
    <property type="molecule type" value="Genomic_DNA"/>
</dbReference>
<dbReference type="AlphaFoldDB" id="A0A5N6YA51"/>
<gene>
    <name evidence="2" type="ORF">BDV24DRAFT_130767</name>
</gene>
<keyword evidence="1" id="KW-0472">Membrane</keyword>
<organism evidence="2">
    <name type="scientific">Aspergillus arachidicola</name>
    <dbReference type="NCBI Taxonomy" id="656916"/>
    <lineage>
        <taxon>Eukaryota</taxon>
        <taxon>Fungi</taxon>
        <taxon>Dikarya</taxon>
        <taxon>Ascomycota</taxon>
        <taxon>Pezizomycotina</taxon>
        <taxon>Eurotiomycetes</taxon>
        <taxon>Eurotiomycetidae</taxon>
        <taxon>Eurotiales</taxon>
        <taxon>Aspergillaceae</taxon>
        <taxon>Aspergillus</taxon>
        <taxon>Aspergillus subgen. Circumdati</taxon>
    </lineage>
</organism>
<evidence type="ECO:0000313" key="2">
    <source>
        <dbReference type="EMBL" id="KAE8342365.1"/>
    </source>
</evidence>
<reference evidence="2" key="1">
    <citation type="submission" date="2019-04" db="EMBL/GenBank/DDBJ databases">
        <title>Friends and foes A comparative genomics study of 23 Aspergillus species from section Flavi.</title>
        <authorList>
            <consortium name="DOE Joint Genome Institute"/>
            <person name="Kjaerbolling I."/>
            <person name="Vesth T."/>
            <person name="Frisvad J.C."/>
            <person name="Nybo J.L."/>
            <person name="Theobald S."/>
            <person name="Kildgaard S."/>
            <person name="Isbrandt T."/>
            <person name="Kuo A."/>
            <person name="Sato A."/>
            <person name="Lyhne E.K."/>
            <person name="Kogle M.E."/>
            <person name="Wiebenga A."/>
            <person name="Kun R.S."/>
            <person name="Lubbers R.J."/>
            <person name="Makela M.R."/>
            <person name="Barry K."/>
            <person name="Chovatia M."/>
            <person name="Clum A."/>
            <person name="Daum C."/>
            <person name="Haridas S."/>
            <person name="He G."/>
            <person name="LaButti K."/>
            <person name="Lipzen A."/>
            <person name="Mondo S."/>
            <person name="Riley R."/>
            <person name="Salamov A."/>
            <person name="Simmons B.A."/>
            <person name="Magnuson J.K."/>
            <person name="Henrissat B."/>
            <person name="Mortensen U.H."/>
            <person name="Larsen T.O."/>
            <person name="Devries R.P."/>
            <person name="Grigoriev I.V."/>
            <person name="Machida M."/>
            <person name="Baker S.E."/>
            <person name="Andersen M.R."/>
        </authorList>
    </citation>
    <scope>NUCLEOTIDE SEQUENCE</scope>
    <source>
        <strain evidence="2">CBS 117612</strain>
    </source>
</reference>